<dbReference type="AlphaFoldDB" id="A0A0H3D0E3"/>
<dbReference type="KEGG" id="amd:AMED_2286"/>
<evidence type="ECO:0000259" key="1">
    <source>
        <dbReference type="Pfam" id="PF04149"/>
    </source>
</evidence>
<dbReference type="HOGENOM" id="CLU_131550_3_1_11"/>
<accession>A0A0H3D0E3</accession>
<protein>
    <recommendedName>
        <fullName evidence="1">DUF397 domain-containing protein</fullName>
    </recommendedName>
</protein>
<dbReference type="InterPro" id="IPR007278">
    <property type="entry name" value="DUF397"/>
</dbReference>
<organism evidence="2 3">
    <name type="scientific">Amycolatopsis mediterranei (strain U-32)</name>
    <dbReference type="NCBI Taxonomy" id="749927"/>
    <lineage>
        <taxon>Bacteria</taxon>
        <taxon>Bacillati</taxon>
        <taxon>Actinomycetota</taxon>
        <taxon>Actinomycetes</taxon>
        <taxon>Pseudonocardiales</taxon>
        <taxon>Pseudonocardiaceae</taxon>
        <taxon>Amycolatopsis</taxon>
    </lineage>
</organism>
<dbReference type="GeneID" id="92870070"/>
<gene>
    <name evidence="2" type="ordered locus">AMED_2286</name>
</gene>
<proteinExistence type="predicted"/>
<dbReference type="OrthoDB" id="3635801at2"/>
<dbReference type="EMBL" id="CP002000">
    <property type="protein sequence ID" value="ADJ44083.1"/>
    <property type="molecule type" value="Genomic_DNA"/>
</dbReference>
<dbReference type="PATRIC" id="fig|749927.5.peg.2359"/>
<dbReference type="Proteomes" id="UP000000328">
    <property type="component" value="Chromosome"/>
</dbReference>
<evidence type="ECO:0000313" key="3">
    <source>
        <dbReference type="Proteomes" id="UP000000328"/>
    </source>
</evidence>
<dbReference type="Pfam" id="PF04149">
    <property type="entry name" value="DUF397"/>
    <property type="match status" value="1"/>
</dbReference>
<evidence type="ECO:0000313" key="2">
    <source>
        <dbReference type="EMBL" id="ADJ44083.1"/>
    </source>
</evidence>
<dbReference type="eggNOG" id="ENOG5031Q7C">
    <property type="taxonomic scope" value="Bacteria"/>
</dbReference>
<name>A0A0H3D0E3_AMYMU</name>
<dbReference type="RefSeq" id="WP_013224160.1">
    <property type="nucleotide sequence ID" value="NC_014318.1"/>
</dbReference>
<sequence length="55" mass="5989">MGSTGWRKSSYSGPNDNCVEVALGPVVGVRDTKARRAGQLTVSARAWRSVLDRLR</sequence>
<feature type="domain" description="DUF397" evidence="1">
    <location>
        <begin position="5"/>
        <end position="55"/>
    </location>
</feature>
<reference evidence="2 3" key="1">
    <citation type="journal article" date="2010" name="Cell Res.">
        <title>Complete genome sequence of the rifamycin SV-producing Amycolatopsis mediterranei U32 revealed its genetic characteristics in phylogeny and metabolism.</title>
        <authorList>
            <person name="Zhao W."/>
            <person name="Zhong Y."/>
            <person name="Yuan H."/>
            <person name="Wang J."/>
            <person name="Zheng H."/>
            <person name="Wang Y."/>
            <person name="Cen X."/>
            <person name="Xu F."/>
            <person name="Bai J."/>
            <person name="Han X."/>
            <person name="Lu G."/>
            <person name="Zhu Y."/>
            <person name="Shao Z."/>
            <person name="Yan H."/>
            <person name="Li C."/>
            <person name="Peng N."/>
            <person name="Zhang Z."/>
            <person name="Zhang Y."/>
            <person name="Lin W."/>
            <person name="Fan Y."/>
            <person name="Qin Z."/>
            <person name="Hu Y."/>
            <person name="Zhu B."/>
            <person name="Wang S."/>
            <person name="Ding X."/>
            <person name="Zhao G.P."/>
        </authorList>
    </citation>
    <scope>NUCLEOTIDE SEQUENCE [LARGE SCALE GENOMIC DNA]</scope>
    <source>
        <strain evidence="3">U-32</strain>
    </source>
</reference>